<protein>
    <submittedName>
        <fullName evidence="2">Uncharacterized protein</fullName>
    </submittedName>
</protein>
<accession>A0ABQ9CSZ7</accession>
<gene>
    <name evidence="2" type="ORF">WISP_120168</name>
</gene>
<keyword evidence="3" id="KW-1185">Reference proteome</keyword>
<evidence type="ECO:0000256" key="1">
    <source>
        <dbReference type="SAM" id="MobiDB-lite"/>
    </source>
</evidence>
<evidence type="ECO:0000313" key="2">
    <source>
        <dbReference type="EMBL" id="KAJ7408612.1"/>
    </source>
</evidence>
<dbReference type="Proteomes" id="UP001145742">
    <property type="component" value="Unassembled WGS sequence"/>
</dbReference>
<dbReference type="EMBL" id="WHWB01034533">
    <property type="protein sequence ID" value="KAJ7408612.1"/>
    <property type="molecule type" value="Genomic_DNA"/>
</dbReference>
<proteinExistence type="predicted"/>
<evidence type="ECO:0000313" key="3">
    <source>
        <dbReference type="Proteomes" id="UP001145742"/>
    </source>
</evidence>
<name>A0ABQ9CSZ7_9PASS</name>
<sequence length="190" mass="20939">MESALGDEAWGPTPDRLQESNISDFVEDAQSPRCKDELETIPVEEIQDLKPEDLQESAPAEATQDTKPGTGQAMFGWSVDVKLVMGQQACVGSGQVLSSEASLFKRDKLEGVAKPKMYKLACFCDPGQIEFGANPSESFHLRMKPTPALELQCLWTFMVWGIVAAPGARGWEIHIPTETGKAQRVLQNWE</sequence>
<organism evidence="2 3">
    <name type="scientific">Willisornis vidua</name>
    <name type="common">Xingu scale-backed antbird</name>
    <dbReference type="NCBI Taxonomy" id="1566151"/>
    <lineage>
        <taxon>Eukaryota</taxon>
        <taxon>Metazoa</taxon>
        <taxon>Chordata</taxon>
        <taxon>Craniata</taxon>
        <taxon>Vertebrata</taxon>
        <taxon>Euteleostomi</taxon>
        <taxon>Archelosauria</taxon>
        <taxon>Archosauria</taxon>
        <taxon>Dinosauria</taxon>
        <taxon>Saurischia</taxon>
        <taxon>Theropoda</taxon>
        <taxon>Coelurosauria</taxon>
        <taxon>Aves</taxon>
        <taxon>Neognathae</taxon>
        <taxon>Neoaves</taxon>
        <taxon>Telluraves</taxon>
        <taxon>Australaves</taxon>
        <taxon>Passeriformes</taxon>
        <taxon>Thamnophilidae</taxon>
        <taxon>Willisornis</taxon>
    </lineage>
</organism>
<reference evidence="2" key="1">
    <citation type="submission" date="2019-10" db="EMBL/GenBank/DDBJ databases">
        <authorList>
            <person name="Soares A.E.R."/>
            <person name="Aleixo A."/>
            <person name="Schneider P."/>
            <person name="Miyaki C.Y."/>
            <person name="Schneider M.P."/>
            <person name="Mello C."/>
            <person name="Vasconcelos A.T.R."/>
        </authorList>
    </citation>
    <scope>NUCLEOTIDE SEQUENCE</scope>
    <source>
        <tissue evidence="2">Muscle</tissue>
    </source>
</reference>
<comment type="caution">
    <text evidence="2">The sequence shown here is derived from an EMBL/GenBank/DDBJ whole genome shotgun (WGS) entry which is preliminary data.</text>
</comment>
<feature type="region of interest" description="Disordered" evidence="1">
    <location>
        <begin position="1"/>
        <end position="70"/>
    </location>
</feature>